<evidence type="ECO:0000256" key="4">
    <source>
        <dbReference type="ARBA" id="ARBA00011802"/>
    </source>
</evidence>
<evidence type="ECO:0000256" key="8">
    <source>
        <dbReference type="ARBA" id="ARBA00022824"/>
    </source>
</evidence>
<evidence type="ECO:0000256" key="5">
    <source>
        <dbReference type="ARBA" id="ARBA00022448"/>
    </source>
</evidence>
<dbReference type="SUPFAM" id="SSF110019">
    <property type="entry name" value="ERO1-like"/>
    <property type="match status" value="1"/>
</dbReference>
<dbReference type="GO" id="GO:0015035">
    <property type="term" value="F:protein-disulfide reductase activity"/>
    <property type="evidence" value="ECO:0007669"/>
    <property type="project" value="InterPro"/>
</dbReference>
<keyword evidence="7" id="KW-0732">Signal</keyword>
<keyword evidence="8" id="KW-0256">Endoplasmic reticulum</keyword>
<evidence type="ECO:0000313" key="17">
    <source>
        <dbReference type="Proteomes" id="UP000272942"/>
    </source>
</evidence>
<evidence type="ECO:0000256" key="14">
    <source>
        <dbReference type="ARBA" id="ARBA00023180"/>
    </source>
</evidence>
<sequence length="178" mass="20998">MLHECNERGIIQLFRPDIWSGMCTHNCWSTAKLVETEWSPNVEEFRARFDPNLVEEGPNRLRNLYFTYLVELRALAKAAPYLKRQTYYTGNETWDQGTRQAVRDLLNIIQKCAIDQQLSRGKIRTSIQLNQNAQRYQFKSVKFHLIFLSYLIHNKKIAFTARTITVYSSDKFSSLRIK</sequence>
<evidence type="ECO:0000256" key="15">
    <source>
        <dbReference type="ARBA" id="ARBA00023284"/>
    </source>
</evidence>
<dbReference type="EMBL" id="UZAN01060221">
    <property type="protein sequence ID" value="VDP92597.1"/>
    <property type="molecule type" value="Genomic_DNA"/>
</dbReference>
<dbReference type="PANTHER" id="PTHR12613">
    <property type="entry name" value="ERO1-RELATED"/>
    <property type="match status" value="1"/>
</dbReference>
<evidence type="ECO:0000256" key="9">
    <source>
        <dbReference type="ARBA" id="ARBA00022827"/>
    </source>
</evidence>
<proteinExistence type="inferred from homology"/>
<evidence type="ECO:0000256" key="12">
    <source>
        <dbReference type="ARBA" id="ARBA00023136"/>
    </source>
</evidence>
<dbReference type="AlphaFoldDB" id="A0A183B7Z0"/>
<keyword evidence="13" id="KW-1015">Disulfide bond</keyword>
<evidence type="ECO:0000256" key="10">
    <source>
        <dbReference type="ARBA" id="ARBA00022982"/>
    </source>
</evidence>
<comment type="cofactor">
    <cofactor evidence="1">
        <name>FAD</name>
        <dbReference type="ChEBI" id="CHEBI:57692"/>
    </cofactor>
</comment>
<keyword evidence="9" id="KW-0274">FAD</keyword>
<keyword evidence="17" id="KW-1185">Reference proteome</keyword>
<comment type="subcellular location">
    <subcellularLocation>
        <location evidence="2">Endoplasmic reticulum membrane</location>
        <topology evidence="2">Peripheral membrane protein</topology>
        <orientation evidence="2">Lumenal side</orientation>
    </subcellularLocation>
</comment>
<evidence type="ECO:0000256" key="13">
    <source>
        <dbReference type="ARBA" id="ARBA00023157"/>
    </source>
</evidence>
<keyword evidence="12" id="KW-0472">Membrane</keyword>
<dbReference type="OrthoDB" id="269384at2759"/>
<keyword evidence="11" id="KW-0560">Oxidoreductase</keyword>
<accession>A0A183B7Z0</accession>
<evidence type="ECO:0000256" key="1">
    <source>
        <dbReference type="ARBA" id="ARBA00001974"/>
    </source>
</evidence>
<name>A0A183B7Z0_9TREM</name>
<dbReference type="GO" id="GO:0071949">
    <property type="term" value="F:FAD binding"/>
    <property type="evidence" value="ECO:0007669"/>
    <property type="project" value="InterPro"/>
</dbReference>
<evidence type="ECO:0000256" key="7">
    <source>
        <dbReference type="ARBA" id="ARBA00022729"/>
    </source>
</evidence>
<evidence type="ECO:0000313" key="18">
    <source>
        <dbReference type="WBParaSite" id="ECPE_0001536501-mRNA-1"/>
    </source>
</evidence>
<dbReference type="GO" id="GO:0016972">
    <property type="term" value="F:thiol oxidase activity"/>
    <property type="evidence" value="ECO:0007669"/>
    <property type="project" value="InterPro"/>
</dbReference>
<keyword evidence="5" id="KW-0813">Transport</keyword>
<keyword evidence="14" id="KW-0325">Glycoprotein</keyword>
<evidence type="ECO:0000313" key="16">
    <source>
        <dbReference type="EMBL" id="VDP92597.1"/>
    </source>
</evidence>
<reference evidence="16 17" key="2">
    <citation type="submission" date="2018-11" db="EMBL/GenBank/DDBJ databases">
        <authorList>
            <consortium name="Pathogen Informatics"/>
        </authorList>
    </citation>
    <scope>NUCLEOTIDE SEQUENCE [LARGE SCALE GENOMIC DNA]</scope>
    <source>
        <strain evidence="16 17">Egypt</strain>
    </source>
</reference>
<comment type="subunit">
    <text evidence="4">May function both as a monomer and a homodimer.</text>
</comment>
<dbReference type="GO" id="GO:0034975">
    <property type="term" value="P:protein folding in endoplasmic reticulum"/>
    <property type="evidence" value="ECO:0007669"/>
    <property type="project" value="InterPro"/>
</dbReference>
<evidence type="ECO:0000256" key="6">
    <source>
        <dbReference type="ARBA" id="ARBA00022630"/>
    </source>
</evidence>
<evidence type="ECO:0000256" key="2">
    <source>
        <dbReference type="ARBA" id="ARBA00004367"/>
    </source>
</evidence>
<dbReference type="GO" id="GO:0005789">
    <property type="term" value="C:endoplasmic reticulum membrane"/>
    <property type="evidence" value="ECO:0007669"/>
    <property type="project" value="UniProtKB-SubCell"/>
</dbReference>
<gene>
    <name evidence="16" type="ORF">ECPE_LOCUS15325</name>
</gene>
<keyword evidence="6" id="KW-0285">Flavoprotein</keyword>
<dbReference type="WBParaSite" id="ECPE_0001536501-mRNA-1">
    <property type="protein sequence ID" value="ECPE_0001536501-mRNA-1"/>
    <property type="gene ID" value="ECPE_0001536501"/>
</dbReference>
<dbReference type="InterPro" id="IPR037192">
    <property type="entry name" value="ERO1-like_sf"/>
</dbReference>
<evidence type="ECO:0000256" key="11">
    <source>
        <dbReference type="ARBA" id="ARBA00023002"/>
    </source>
</evidence>
<protein>
    <submittedName>
        <fullName evidence="18">Helitron_like_N domain-containing protein</fullName>
    </submittedName>
</protein>
<dbReference type="PANTHER" id="PTHR12613:SF0">
    <property type="entry name" value="ERO1-LIKE PROTEIN"/>
    <property type="match status" value="1"/>
</dbReference>
<dbReference type="InterPro" id="IPR007266">
    <property type="entry name" value="Ero1"/>
</dbReference>
<keyword evidence="10" id="KW-0249">Electron transport</keyword>
<comment type="similarity">
    <text evidence="3">Belongs to the EROs family.</text>
</comment>
<dbReference type="Proteomes" id="UP000272942">
    <property type="component" value="Unassembled WGS sequence"/>
</dbReference>
<reference evidence="18" key="1">
    <citation type="submission" date="2016-06" db="UniProtKB">
        <authorList>
            <consortium name="WormBaseParasite"/>
        </authorList>
    </citation>
    <scope>IDENTIFICATION</scope>
</reference>
<evidence type="ECO:0000256" key="3">
    <source>
        <dbReference type="ARBA" id="ARBA00008277"/>
    </source>
</evidence>
<organism evidence="18">
    <name type="scientific">Echinostoma caproni</name>
    <dbReference type="NCBI Taxonomy" id="27848"/>
    <lineage>
        <taxon>Eukaryota</taxon>
        <taxon>Metazoa</taxon>
        <taxon>Spiralia</taxon>
        <taxon>Lophotrochozoa</taxon>
        <taxon>Platyhelminthes</taxon>
        <taxon>Trematoda</taxon>
        <taxon>Digenea</taxon>
        <taxon>Plagiorchiida</taxon>
        <taxon>Echinostomata</taxon>
        <taxon>Echinostomatoidea</taxon>
        <taxon>Echinostomatidae</taxon>
        <taxon>Echinostoma</taxon>
    </lineage>
</organism>
<keyword evidence="15" id="KW-0676">Redox-active center</keyword>
<dbReference type="Pfam" id="PF04137">
    <property type="entry name" value="ERO1"/>
    <property type="match status" value="1"/>
</dbReference>